<dbReference type="EMBL" id="JACXYY010000001">
    <property type="protein sequence ID" value="MBD3913476.1"/>
    <property type="molecule type" value="Genomic_DNA"/>
</dbReference>
<comment type="caution">
    <text evidence="1">The sequence shown here is derived from an EMBL/GenBank/DDBJ whole genome shotgun (WGS) entry which is preliminary data.</text>
</comment>
<dbReference type="InterPro" id="IPR011200">
    <property type="entry name" value="UCP012608"/>
</dbReference>
<sequence length="324" mass="34986">MLLHAEVIEEYRDFATYAAGDSPCFEEWALGVVEDAEVVAWLGTLPALKRQPNLVFAAARWHGAPAPGAYAGLRRVLVEREAAVRATIMARATQTNEVGRLATLTPVLGLVGDKEDRPLALVEVGASAGLCLYPDRYDYAWPPVGDLRGSGGPVLTAAATGPLPVPTAHPVIAWRGGVDLNPLDVTDADAMAWLEILVWPEQDERRERLRAAIAVARREPPRLRAGDLLEEVESLVDEAAQHGAPVVFHSAVIAYLEPPDRERFHVLMTTLVSAGRCRWVSNEGPRVLPGVTGGREVPGGRFVTALDGTPVAWSHGHGHALDWL</sequence>
<dbReference type="Pfam" id="PF10094">
    <property type="entry name" value="DUF2332"/>
    <property type="match status" value="1"/>
</dbReference>
<protein>
    <submittedName>
        <fullName evidence="1">DUF2332 domain-containing protein</fullName>
    </submittedName>
</protein>
<gene>
    <name evidence="1" type="ORF">IEZ25_02515</name>
</gene>
<dbReference type="RefSeq" id="WP_191197795.1">
    <property type="nucleotide sequence ID" value="NZ_BAAAPA010000002.1"/>
</dbReference>
<keyword evidence="2" id="KW-1185">Reference proteome</keyword>
<accession>A0ABR8MEH9</accession>
<name>A0ABR8MEH9_9ACTN</name>
<evidence type="ECO:0000313" key="1">
    <source>
        <dbReference type="EMBL" id="MBD3913476.1"/>
    </source>
</evidence>
<proteinExistence type="predicted"/>
<dbReference type="Proteomes" id="UP000649289">
    <property type="component" value="Unassembled WGS sequence"/>
</dbReference>
<evidence type="ECO:0000313" key="2">
    <source>
        <dbReference type="Proteomes" id="UP000649289"/>
    </source>
</evidence>
<organism evidence="1 2">
    <name type="scientific">Nocardioides hwasunensis</name>
    <dbReference type="NCBI Taxonomy" id="397258"/>
    <lineage>
        <taxon>Bacteria</taxon>
        <taxon>Bacillati</taxon>
        <taxon>Actinomycetota</taxon>
        <taxon>Actinomycetes</taxon>
        <taxon>Propionibacteriales</taxon>
        <taxon>Nocardioidaceae</taxon>
        <taxon>Nocardioides</taxon>
    </lineage>
</organism>
<reference evidence="1 2" key="1">
    <citation type="submission" date="2020-09" db="EMBL/GenBank/DDBJ databases">
        <title>novel species in genus Nocardioides.</title>
        <authorList>
            <person name="Zhang G."/>
        </authorList>
    </citation>
    <scope>NUCLEOTIDE SEQUENCE [LARGE SCALE GENOMIC DNA]</scope>
    <source>
        <strain evidence="1 2">19197</strain>
    </source>
</reference>